<dbReference type="PANTHER" id="PTHR31669">
    <property type="entry name" value="PROTEIN FAR1-RELATED SEQUENCE 10-RELATED"/>
    <property type="match status" value="1"/>
</dbReference>
<dbReference type="OrthoDB" id="1928232at2759"/>
<protein>
    <recommendedName>
        <fullName evidence="6">Protein FAR1-RELATED SEQUENCE</fullName>
    </recommendedName>
</protein>
<feature type="domain" description="SWIM-type" evidence="7">
    <location>
        <begin position="368"/>
        <end position="404"/>
    </location>
</feature>
<keyword evidence="4 6" id="KW-0862">Zinc</keyword>
<dbReference type="Proteomes" id="UP000585474">
    <property type="component" value="Unassembled WGS sequence"/>
</dbReference>
<dbReference type="Pfam" id="PF04434">
    <property type="entry name" value="SWIM"/>
    <property type="match status" value="1"/>
</dbReference>
<evidence type="ECO:0000313" key="9">
    <source>
        <dbReference type="Proteomes" id="UP000585474"/>
    </source>
</evidence>
<comment type="function">
    <text evidence="6">Putative transcription activator involved in regulating light control of development.</text>
</comment>
<dbReference type="Pfam" id="PF03101">
    <property type="entry name" value="FAR1"/>
    <property type="match status" value="1"/>
</dbReference>
<evidence type="ECO:0000256" key="5">
    <source>
        <dbReference type="PROSITE-ProRule" id="PRU00325"/>
    </source>
</evidence>
<dbReference type="SMART" id="SM00575">
    <property type="entry name" value="ZnF_PMZ"/>
    <property type="match status" value="1"/>
</dbReference>
<dbReference type="GO" id="GO:0005634">
    <property type="term" value="C:nucleus"/>
    <property type="evidence" value="ECO:0007669"/>
    <property type="project" value="UniProtKB-SubCell"/>
</dbReference>
<name>A0A7J0DAE2_9ERIC</name>
<dbReference type="InterPro" id="IPR004330">
    <property type="entry name" value="FAR1_DNA_bnd_dom"/>
</dbReference>
<organism evidence="8 9">
    <name type="scientific">Actinidia rufa</name>
    <dbReference type="NCBI Taxonomy" id="165716"/>
    <lineage>
        <taxon>Eukaryota</taxon>
        <taxon>Viridiplantae</taxon>
        <taxon>Streptophyta</taxon>
        <taxon>Embryophyta</taxon>
        <taxon>Tracheophyta</taxon>
        <taxon>Spermatophyta</taxon>
        <taxon>Magnoliopsida</taxon>
        <taxon>eudicotyledons</taxon>
        <taxon>Gunneridae</taxon>
        <taxon>Pentapetalae</taxon>
        <taxon>asterids</taxon>
        <taxon>Ericales</taxon>
        <taxon>Actinidiaceae</taxon>
        <taxon>Actinidia</taxon>
    </lineage>
</organism>
<evidence type="ECO:0000256" key="6">
    <source>
        <dbReference type="RuleBase" id="RU367018"/>
    </source>
</evidence>
<keyword evidence="6" id="KW-0539">Nucleus</keyword>
<keyword evidence="3 5" id="KW-0863">Zinc-finger</keyword>
<dbReference type="InterPro" id="IPR007527">
    <property type="entry name" value="Znf_SWIM"/>
</dbReference>
<dbReference type="GO" id="GO:0006355">
    <property type="term" value="P:regulation of DNA-templated transcription"/>
    <property type="evidence" value="ECO:0007669"/>
    <property type="project" value="UniProtKB-UniRule"/>
</dbReference>
<dbReference type="GO" id="GO:0008270">
    <property type="term" value="F:zinc ion binding"/>
    <property type="evidence" value="ECO:0007669"/>
    <property type="project" value="UniProtKB-UniRule"/>
</dbReference>
<comment type="subcellular location">
    <subcellularLocation>
        <location evidence="6">Nucleus</location>
    </subcellularLocation>
</comment>
<keyword evidence="2 6" id="KW-0479">Metal-binding</keyword>
<dbReference type="EMBL" id="BJWL01000133">
    <property type="protein sequence ID" value="GFS30924.1"/>
    <property type="molecule type" value="Genomic_DNA"/>
</dbReference>
<evidence type="ECO:0000259" key="7">
    <source>
        <dbReference type="PROSITE" id="PS50966"/>
    </source>
</evidence>
<dbReference type="InterPro" id="IPR031052">
    <property type="entry name" value="FHY3/FAR1"/>
</dbReference>
<evidence type="ECO:0000256" key="4">
    <source>
        <dbReference type="ARBA" id="ARBA00022833"/>
    </source>
</evidence>
<evidence type="ECO:0000313" key="8">
    <source>
        <dbReference type="EMBL" id="GFS30924.1"/>
    </source>
</evidence>
<keyword evidence="9" id="KW-1185">Reference proteome</keyword>
<comment type="caution">
    <text evidence="8">The sequence shown here is derived from an EMBL/GenBank/DDBJ whole genome shotgun (WGS) entry which is preliminary data.</text>
</comment>
<evidence type="ECO:0000256" key="2">
    <source>
        <dbReference type="ARBA" id="ARBA00022723"/>
    </source>
</evidence>
<comment type="similarity">
    <text evidence="1 6">Belongs to the FHY3/FAR1 family.</text>
</comment>
<dbReference type="PROSITE" id="PS50966">
    <property type="entry name" value="ZF_SWIM"/>
    <property type="match status" value="1"/>
</dbReference>
<dbReference type="AlphaFoldDB" id="A0A7J0DAE2"/>
<evidence type="ECO:0000256" key="3">
    <source>
        <dbReference type="ARBA" id="ARBA00022771"/>
    </source>
</evidence>
<proteinExistence type="inferred from homology"/>
<reference evidence="9" key="1">
    <citation type="submission" date="2019-07" db="EMBL/GenBank/DDBJ databases">
        <title>De Novo Assembly of kiwifruit Actinidia rufa.</title>
        <authorList>
            <person name="Sugita-Konishi S."/>
            <person name="Sato K."/>
            <person name="Mori E."/>
            <person name="Abe Y."/>
            <person name="Kisaki G."/>
            <person name="Hamano K."/>
            <person name="Suezawa K."/>
            <person name="Otani M."/>
            <person name="Fukuda T."/>
            <person name="Manabe T."/>
            <person name="Gomi K."/>
            <person name="Tabuchi M."/>
            <person name="Akimitsu K."/>
            <person name="Kataoka I."/>
        </authorList>
    </citation>
    <scope>NUCLEOTIDE SEQUENCE [LARGE SCALE GENOMIC DNA]</scope>
    <source>
        <strain evidence="9">cv. Fuchu</strain>
    </source>
</reference>
<dbReference type="PANTHER" id="PTHR31669:SF283">
    <property type="entry name" value="PROTEIN FAR1-RELATED SEQUENCE"/>
    <property type="match status" value="1"/>
</dbReference>
<accession>A0A7J0DAE2</accession>
<dbReference type="InterPro" id="IPR006564">
    <property type="entry name" value="Znf_PMZ"/>
</dbReference>
<evidence type="ECO:0000256" key="1">
    <source>
        <dbReference type="ARBA" id="ARBA00005889"/>
    </source>
</evidence>
<gene>
    <name evidence="8" type="ORF">Acr_00g0014800</name>
</gene>
<sequence>MLDNYSSRDLDLDEIDVELLKKGIEADNVEDLKEEYKVENLNEEDEVDDPKVGMEFISLDEIYGFYSRYARKHSFSVFKRNVKRGPNGEFKYLTLSCTHGGKSKVNTKNPAKMRPQTKIECKAGLNAVCGSNGTWKLSSIILNHNHKMSPSKSRFFKSNRVLNSYVKRRLEINDMAGNRINKNFTSLLVEGGGGYEGLGFSEQDFEEFEENWGSFMKKYELEGNEWLLALYDERHRWVPTFVKDIFWAGMLTTQRSESINSFFDGYINSKTTLKQFVEQYEPALAKNVENENKADSSSLHSYIPCFSKFELEQQFQSAYTISKFKDVQKELVEMVYCNLCLSEEGDGISEYEVREDVLFGENRRRVTFKVWFKENGSEANCNCRLFEFRGILCKHCIIVFLENGIYRLPERYILRRWSKTIRRSHSKVQIRYKKSTSKVEACRYDNMCNEFFELAELARNSEESNDVGNEIVEHVGLGTQDTSHLYDNSAQQSQYIGGMGPFPSNVAHSMHPYQSSLFTQGNFPFQPNMLQGGFFAYQPNILERRQPFQFFSMLEEKHRRLH</sequence>